<feature type="transmembrane region" description="Helical" evidence="1">
    <location>
        <begin position="49"/>
        <end position="67"/>
    </location>
</feature>
<feature type="transmembrane region" description="Helical" evidence="1">
    <location>
        <begin position="270"/>
        <end position="290"/>
    </location>
</feature>
<dbReference type="EMBL" id="SOCA01000006">
    <property type="protein sequence ID" value="TDU68204.1"/>
    <property type="molecule type" value="Genomic_DNA"/>
</dbReference>
<keyword evidence="1" id="KW-0812">Transmembrane</keyword>
<gene>
    <name evidence="2" type="ORF">EI77_03321</name>
</gene>
<keyword evidence="1" id="KW-0472">Membrane</keyword>
<reference evidence="2 3" key="1">
    <citation type="submission" date="2019-03" db="EMBL/GenBank/DDBJ databases">
        <title>Genomic Encyclopedia of Archaeal and Bacterial Type Strains, Phase II (KMG-II): from individual species to whole genera.</title>
        <authorList>
            <person name="Goeker M."/>
        </authorList>
    </citation>
    <scope>NUCLEOTIDE SEQUENCE [LARGE SCALE GENOMIC DNA]</scope>
    <source>
        <strain evidence="2 3">ATCC 25309</strain>
    </source>
</reference>
<protein>
    <submittedName>
        <fullName evidence="2">Uncharacterized protein</fullName>
    </submittedName>
</protein>
<dbReference type="Proteomes" id="UP000295662">
    <property type="component" value="Unassembled WGS sequence"/>
</dbReference>
<evidence type="ECO:0000313" key="2">
    <source>
        <dbReference type="EMBL" id="TDU68204.1"/>
    </source>
</evidence>
<name>A0A4R7RRI3_9BACT</name>
<proteinExistence type="predicted"/>
<sequence>MEDTLGFMMEGTFSKVLKMTVAEEYPALPRGGVGGLQAAKCASAFTRPGYAAVWFVLLLGCLLAPLLSAQTLTFDPAKILSQPLPKSTEPVTPLEQIYQGYVYLEPNQMRFEVLFDATTVLEWAGLPKTLSLGDGEQKALMEALAAKAGDWCRMGTVKVNEGNFLGASIIKGKPGATLPLEEGERVTTREAMVGLIWEFPLPPLPEEIVIQWKGYIQDQKRLPIRVFFGVKSELIEAVSGVSQVRWRVKDRLPMPAPLAAVPKIEALPPWRIPMASVIWFSLGLVFFLLLKGSGSRLPGGLISFLGAWLMGALVTWPLFVVDVPRGSAAPEVKEKSEAEAVLAPLLRNVYRAFDYRTESEIYDTLARSVSGELLRKLYLETLESLTLEGREGTRVTISEFSVEIMQVTQNTEGAGFIVDCQWTALGTVGHWGHAHTRVNRYKAKVTVAPEESEWKIVNLDVEEARRI</sequence>
<evidence type="ECO:0000313" key="3">
    <source>
        <dbReference type="Proteomes" id="UP000295662"/>
    </source>
</evidence>
<keyword evidence="1" id="KW-1133">Transmembrane helix</keyword>
<feature type="transmembrane region" description="Helical" evidence="1">
    <location>
        <begin position="297"/>
        <end position="319"/>
    </location>
</feature>
<accession>A0A4R7RRI3</accession>
<organism evidence="2 3">
    <name type="scientific">Prosthecobacter fusiformis</name>
    <dbReference type="NCBI Taxonomy" id="48464"/>
    <lineage>
        <taxon>Bacteria</taxon>
        <taxon>Pseudomonadati</taxon>
        <taxon>Verrucomicrobiota</taxon>
        <taxon>Verrucomicrobiia</taxon>
        <taxon>Verrucomicrobiales</taxon>
        <taxon>Verrucomicrobiaceae</taxon>
        <taxon>Prosthecobacter</taxon>
    </lineage>
</organism>
<dbReference type="AlphaFoldDB" id="A0A4R7RRI3"/>
<evidence type="ECO:0000256" key="1">
    <source>
        <dbReference type="SAM" id="Phobius"/>
    </source>
</evidence>
<comment type="caution">
    <text evidence="2">The sequence shown here is derived from an EMBL/GenBank/DDBJ whole genome shotgun (WGS) entry which is preliminary data.</text>
</comment>
<keyword evidence="3" id="KW-1185">Reference proteome</keyword>